<accession>A0A9J6RBG4</accession>
<dbReference type="RefSeq" id="WP_268779425.1">
    <property type="nucleotide sequence ID" value="NZ_JAPRAT010000007.1"/>
</dbReference>
<proteinExistence type="predicted"/>
<evidence type="ECO:0000313" key="3">
    <source>
        <dbReference type="Proteomes" id="UP001084197"/>
    </source>
</evidence>
<dbReference type="PROSITE" id="PS50879">
    <property type="entry name" value="RNASE_H_1"/>
    <property type="match status" value="1"/>
</dbReference>
<dbReference type="Proteomes" id="UP001084197">
    <property type="component" value="Unassembled WGS sequence"/>
</dbReference>
<dbReference type="GO" id="GO:0003676">
    <property type="term" value="F:nucleic acid binding"/>
    <property type="evidence" value="ECO:0007669"/>
    <property type="project" value="InterPro"/>
</dbReference>
<sequence length="218" mass="25045">MNVSIEIIYQTLIGTETSFQSEEMRAAKALLIAEDFERTGRAKKILFIDQHQSNWTMKEMKKFLTEIETEPHDIKVYFDGGFDLKQKKSGLGAVIYYQQNKKLHRMRINATVDELKSNNEAEYAAFHLGLQELDKLGVRNQNVTFIGDSQVVINQLLGEWPCLDSELNNWADRIERKSEQLGITLDFEVIARKENKEADQLATQALSEVEIMSTVLLD</sequence>
<evidence type="ECO:0000259" key="1">
    <source>
        <dbReference type="PROSITE" id="PS50879"/>
    </source>
</evidence>
<dbReference type="GO" id="GO:0003964">
    <property type="term" value="F:RNA-directed DNA polymerase activity"/>
    <property type="evidence" value="ECO:0007669"/>
    <property type="project" value="UniProtKB-KW"/>
</dbReference>
<name>A0A9J6RBG4_9BACI</name>
<dbReference type="AlphaFoldDB" id="A0A9J6RBG4"/>
<evidence type="ECO:0000313" key="2">
    <source>
        <dbReference type="EMBL" id="MCZ0702660.1"/>
    </source>
</evidence>
<keyword evidence="2" id="KW-0548">Nucleotidyltransferase</keyword>
<dbReference type="NCBIfam" id="NF005822">
    <property type="entry name" value="PRK07708.1"/>
    <property type="match status" value="1"/>
</dbReference>
<dbReference type="SUPFAM" id="SSF53098">
    <property type="entry name" value="Ribonuclease H-like"/>
    <property type="match status" value="1"/>
</dbReference>
<keyword evidence="3" id="KW-1185">Reference proteome</keyword>
<dbReference type="PANTHER" id="PTHR46387">
    <property type="entry name" value="POLYNUCLEOTIDYL TRANSFERASE, RIBONUCLEASE H-LIKE SUPERFAMILY PROTEIN"/>
    <property type="match status" value="1"/>
</dbReference>
<dbReference type="InterPro" id="IPR012337">
    <property type="entry name" value="RNaseH-like_sf"/>
</dbReference>
<dbReference type="InterPro" id="IPR036397">
    <property type="entry name" value="RNaseH_sf"/>
</dbReference>
<keyword evidence="2" id="KW-0695">RNA-directed DNA polymerase</keyword>
<dbReference type="Gene3D" id="3.30.420.10">
    <property type="entry name" value="Ribonuclease H-like superfamily/Ribonuclease H"/>
    <property type="match status" value="1"/>
</dbReference>
<comment type="caution">
    <text evidence="2">The sequence shown here is derived from an EMBL/GenBank/DDBJ whole genome shotgun (WGS) entry which is preliminary data.</text>
</comment>
<reference evidence="2" key="1">
    <citation type="submission" date="2022-11" db="EMBL/GenBank/DDBJ databases">
        <title>WGS of Natronobacillus azotifigens 24KS-1, an anaerobic diazotrophic haloalkaliphile from soda-rich habitats.</title>
        <authorList>
            <person name="Sorokin D.Y."/>
            <person name="Merkel A.Y."/>
        </authorList>
    </citation>
    <scope>NUCLEOTIDE SEQUENCE</scope>
    <source>
        <strain evidence="2">24KS-1</strain>
    </source>
</reference>
<dbReference type="InterPro" id="IPR002156">
    <property type="entry name" value="RNaseH_domain"/>
</dbReference>
<organism evidence="2 3">
    <name type="scientific">Natronobacillus azotifigens</name>
    <dbReference type="NCBI Taxonomy" id="472978"/>
    <lineage>
        <taxon>Bacteria</taxon>
        <taxon>Bacillati</taxon>
        <taxon>Bacillota</taxon>
        <taxon>Bacilli</taxon>
        <taxon>Bacillales</taxon>
        <taxon>Bacillaceae</taxon>
        <taxon>Natronobacillus</taxon>
    </lineage>
</organism>
<dbReference type="EMBL" id="JAPRAT010000007">
    <property type="protein sequence ID" value="MCZ0702660.1"/>
    <property type="molecule type" value="Genomic_DNA"/>
</dbReference>
<protein>
    <submittedName>
        <fullName evidence="2">Reverse transcriptase-like protein</fullName>
    </submittedName>
</protein>
<dbReference type="CDD" id="cd09279">
    <property type="entry name" value="RNase_HI_like"/>
    <property type="match status" value="1"/>
</dbReference>
<keyword evidence="2" id="KW-0808">Transferase</keyword>
<dbReference type="PANTHER" id="PTHR46387:SF2">
    <property type="entry name" value="RIBONUCLEASE HI"/>
    <property type="match status" value="1"/>
</dbReference>
<feature type="domain" description="RNase H type-1" evidence="1">
    <location>
        <begin position="70"/>
        <end position="207"/>
    </location>
</feature>
<gene>
    <name evidence="2" type="ORF">OWO01_05465</name>
</gene>
<dbReference type="Pfam" id="PF13456">
    <property type="entry name" value="RVT_3"/>
    <property type="match status" value="1"/>
</dbReference>
<dbReference type="GO" id="GO:0004523">
    <property type="term" value="F:RNA-DNA hybrid ribonuclease activity"/>
    <property type="evidence" value="ECO:0007669"/>
    <property type="project" value="InterPro"/>
</dbReference>